<name>A0A1V2H234_9PROT</name>
<proteinExistence type="predicted"/>
<keyword evidence="3" id="KW-1185">Reference proteome</keyword>
<feature type="compositionally biased region" description="Basic residues" evidence="1">
    <location>
        <begin position="53"/>
        <end position="63"/>
    </location>
</feature>
<comment type="caution">
    <text evidence="2">The sequence shown here is derived from an EMBL/GenBank/DDBJ whole genome shotgun (WGS) entry which is preliminary data.</text>
</comment>
<reference evidence="2 3" key="1">
    <citation type="submission" date="2016-10" db="EMBL/GenBank/DDBJ databases">
        <title>Draft Genome sequence of Roseomonas sp. strain M3.</title>
        <authorList>
            <person name="Subhash Y."/>
            <person name="Lee S."/>
        </authorList>
    </citation>
    <scope>NUCLEOTIDE SEQUENCE [LARGE SCALE GENOMIC DNA]</scope>
    <source>
        <strain evidence="2 3">M3</strain>
    </source>
</reference>
<sequence length="63" mass="6782">MTRIDTPRPAPVSDPLGAEGAGWWRRSFAQDPASRPGQPPIVPLPLLAVPPAPRRRPAPRIVA</sequence>
<dbReference type="EMBL" id="MLCO01000175">
    <property type="protein sequence ID" value="ONG51003.1"/>
    <property type="molecule type" value="Genomic_DNA"/>
</dbReference>
<feature type="region of interest" description="Disordered" evidence="1">
    <location>
        <begin position="29"/>
        <end position="63"/>
    </location>
</feature>
<organism evidence="2 3">
    <name type="scientific">Teichococcus deserti</name>
    <dbReference type="NCBI Taxonomy" id="1817963"/>
    <lineage>
        <taxon>Bacteria</taxon>
        <taxon>Pseudomonadati</taxon>
        <taxon>Pseudomonadota</taxon>
        <taxon>Alphaproteobacteria</taxon>
        <taxon>Acetobacterales</taxon>
        <taxon>Roseomonadaceae</taxon>
        <taxon>Roseomonas</taxon>
    </lineage>
</organism>
<evidence type="ECO:0000256" key="1">
    <source>
        <dbReference type="SAM" id="MobiDB-lite"/>
    </source>
</evidence>
<feature type="compositionally biased region" description="Pro residues" evidence="1">
    <location>
        <begin position="37"/>
        <end position="52"/>
    </location>
</feature>
<dbReference type="AlphaFoldDB" id="A0A1V2H234"/>
<dbReference type="RefSeq" id="WP_076958520.1">
    <property type="nucleotide sequence ID" value="NZ_MLCO01000175.1"/>
</dbReference>
<accession>A0A1V2H234</accession>
<gene>
    <name evidence="2" type="ORF">BKE38_17035</name>
</gene>
<evidence type="ECO:0000313" key="2">
    <source>
        <dbReference type="EMBL" id="ONG51003.1"/>
    </source>
</evidence>
<protein>
    <submittedName>
        <fullName evidence="2">Uncharacterized protein</fullName>
    </submittedName>
</protein>
<evidence type="ECO:0000313" key="3">
    <source>
        <dbReference type="Proteomes" id="UP000188879"/>
    </source>
</evidence>
<dbReference type="Proteomes" id="UP000188879">
    <property type="component" value="Unassembled WGS sequence"/>
</dbReference>